<evidence type="ECO:0000313" key="2">
    <source>
        <dbReference type="Proteomes" id="UP000265520"/>
    </source>
</evidence>
<protein>
    <submittedName>
        <fullName evidence="1">Uncharacterized protein</fullName>
    </submittedName>
</protein>
<name>A0A392W9J4_9FABA</name>
<accession>A0A392W9J4</accession>
<sequence length="34" mass="3624">KHTHAPTASGPGTLRCFSNSYSIFRGSEANCLRG</sequence>
<evidence type="ECO:0000313" key="1">
    <source>
        <dbReference type="EMBL" id="MCI96463.1"/>
    </source>
</evidence>
<dbReference type="Proteomes" id="UP000265520">
    <property type="component" value="Unassembled WGS sequence"/>
</dbReference>
<dbReference type="EMBL" id="LXQA011415375">
    <property type="protein sequence ID" value="MCI96463.1"/>
    <property type="molecule type" value="Genomic_DNA"/>
</dbReference>
<proteinExistence type="predicted"/>
<organism evidence="1 2">
    <name type="scientific">Trifolium medium</name>
    <dbReference type="NCBI Taxonomy" id="97028"/>
    <lineage>
        <taxon>Eukaryota</taxon>
        <taxon>Viridiplantae</taxon>
        <taxon>Streptophyta</taxon>
        <taxon>Embryophyta</taxon>
        <taxon>Tracheophyta</taxon>
        <taxon>Spermatophyta</taxon>
        <taxon>Magnoliopsida</taxon>
        <taxon>eudicotyledons</taxon>
        <taxon>Gunneridae</taxon>
        <taxon>Pentapetalae</taxon>
        <taxon>rosids</taxon>
        <taxon>fabids</taxon>
        <taxon>Fabales</taxon>
        <taxon>Fabaceae</taxon>
        <taxon>Papilionoideae</taxon>
        <taxon>50 kb inversion clade</taxon>
        <taxon>NPAAA clade</taxon>
        <taxon>Hologalegina</taxon>
        <taxon>IRL clade</taxon>
        <taxon>Trifolieae</taxon>
        <taxon>Trifolium</taxon>
    </lineage>
</organism>
<comment type="caution">
    <text evidence="1">The sequence shown here is derived from an EMBL/GenBank/DDBJ whole genome shotgun (WGS) entry which is preliminary data.</text>
</comment>
<dbReference type="AlphaFoldDB" id="A0A392W9J4"/>
<feature type="non-terminal residue" evidence="1">
    <location>
        <position position="1"/>
    </location>
</feature>
<reference evidence="1 2" key="1">
    <citation type="journal article" date="2018" name="Front. Plant Sci.">
        <title>Red Clover (Trifolium pratense) and Zigzag Clover (T. medium) - A Picture of Genomic Similarities and Differences.</title>
        <authorList>
            <person name="Dluhosova J."/>
            <person name="Istvanek J."/>
            <person name="Nedelnik J."/>
            <person name="Repkova J."/>
        </authorList>
    </citation>
    <scope>NUCLEOTIDE SEQUENCE [LARGE SCALE GENOMIC DNA]</scope>
    <source>
        <strain evidence="2">cv. 10/8</strain>
        <tissue evidence="1">Leaf</tissue>
    </source>
</reference>
<keyword evidence="2" id="KW-1185">Reference proteome</keyword>